<evidence type="ECO:0000256" key="11">
    <source>
        <dbReference type="ARBA" id="ARBA00034808"/>
    </source>
</evidence>
<evidence type="ECO:0000256" key="12">
    <source>
        <dbReference type="ARBA" id="ARBA00048988"/>
    </source>
</evidence>
<dbReference type="RefSeq" id="XP_003032133.1">
    <property type="nucleotide sequence ID" value="XM_003032087.1"/>
</dbReference>
<dbReference type="EC" id="5.6.2.4" evidence="11"/>
<dbReference type="CDD" id="cd17932">
    <property type="entry name" value="DEXQc_UvrD"/>
    <property type="match status" value="1"/>
</dbReference>
<dbReference type="KEGG" id="scm:SCHCO_02501652"/>
<dbReference type="OrthoDB" id="1470711at2759"/>
<evidence type="ECO:0000256" key="7">
    <source>
        <dbReference type="ARBA" id="ARBA00023125"/>
    </source>
</evidence>
<dbReference type="Gene3D" id="3.40.50.300">
    <property type="entry name" value="P-loop containing nucleotide triphosphate hydrolases"/>
    <property type="match status" value="2"/>
</dbReference>
<dbReference type="InterPro" id="IPR000212">
    <property type="entry name" value="DNA_helicase_UvrD/REP"/>
</dbReference>
<protein>
    <recommendedName>
        <fullName evidence="11">DNA 3'-5' helicase</fullName>
        <ecNumber evidence="11">5.6.2.4</ecNumber>
    </recommendedName>
</protein>
<dbReference type="HOGENOM" id="CLU_004585_5_4_1"/>
<dbReference type="PROSITE" id="PS51198">
    <property type="entry name" value="UVRD_HELICASE_ATP_BIND"/>
    <property type="match status" value="1"/>
</dbReference>
<dbReference type="InParanoid" id="D8Q4G2"/>
<dbReference type="FunFam" id="3.40.50.300:FF:001201">
    <property type="entry name" value="ATP-dependent DNA helicase UvrD2"/>
    <property type="match status" value="1"/>
</dbReference>
<reference evidence="16 17" key="1">
    <citation type="journal article" date="2010" name="Nat. Biotechnol.">
        <title>Genome sequence of the model mushroom Schizophyllum commune.</title>
        <authorList>
            <person name="Ohm R.A."/>
            <person name="de Jong J.F."/>
            <person name="Lugones L.G."/>
            <person name="Aerts A."/>
            <person name="Kothe E."/>
            <person name="Stajich J.E."/>
            <person name="de Vries R.P."/>
            <person name="Record E."/>
            <person name="Levasseur A."/>
            <person name="Baker S.E."/>
            <person name="Bartholomew K.A."/>
            <person name="Coutinho P.M."/>
            <person name="Erdmann S."/>
            <person name="Fowler T.J."/>
            <person name="Gathman A.C."/>
            <person name="Lombard V."/>
            <person name="Henrissat B."/>
            <person name="Knabe N."/>
            <person name="Kuees U."/>
            <person name="Lilly W.W."/>
            <person name="Lindquist E."/>
            <person name="Lucas S."/>
            <person name="Magnuson J.K."/>
            <person name="Piumi F."/>
            <person name="Raudaskoski M."/>
            <person name="Salamov A."/>
            <person name="Schmutz J."/>
            <person name="Schwarze F.W.M.R."/>
            <person name="vanKuyk P.A."/>
            <person name="Horton J.S."/>
            <person name="Grigoriev I.V."/>
            <person name="Woesten H.A.B."/>
        </authorList>
    </citation>
    <scope>NUCLEOTIDE SEQUENCE [LARGE SCALE GENOMIC DNA]</scope>
    <source>
        <strain evidence="17">H4-8 / FGSC 9210</strain>
    </source>
</reference>
<keyword evidence="8" id="KW-0234">DNA repair</keyword>
<feature type="binding site" evidence="13">
    <location>
        <begin position="27"/>
        <end position="34"/>
    </location>
    <ligand>
        <name>ATP</name>
        <dbReference type="ChEBI" id="CHEBI:30616"/>
    </ligand>
</feature>
<evidence type="ECO:0000259" key="14">
    <source>
        <dbReference type="PROSITE" id="PS51198"/>
    </source>
</evidence>
<dbReference type="SUPFAM" id="SSF52540">
    <property type="entry name" value="P-loop containing nucleoside triphosphate hydrolases"/>
    <property type="match status" value="1"/>
</dbReference>
<proteinExistence type="inferred from homology"/>
<evidence type="ECO:0000256" key="4">
    <source>
        <dbReference type="ARBA" id="ARBA00022801"/>
    </source>
</evidence>
<keyword evidence="3" id="KW-0227">DNA damage</keyword>
<keyword evidence="17" id="KW-1185">Reference proteome</keyword>
<dbReference type="GO" id="GO:0005524">
    <property type="term" value="F:ATP binding"/>
    <property type="evidence" value="ECO:0007669"/>
    <property type="project" value="UniProtKB-UniRule"/>
</dbReference>
<evidence type="ECO:0000313" key="17">
    <source>
        <dbReference type="Proteomes" id="UP000007431"/>
    </source>
</evidence>
<comment type="catalytic activity">
    <reaction evidence="10">
        <text>Couples ATP hydrolysis with the unwinding of duplex DNA by translocating in the 3'-5' direction.</text>
        <dbReference type="EC" id="5.6.2.4"/>
    </reaction>
</comment>
<evidence type="ECO:0000256" key="6">
    <source>
        <dbReference type="ARBA" id="ARBA00022840"/>
    </source>
</evidence>
<dbReference type="InterPro" id="IPR027417">
    <property type="entry name" value="P-loop_NTPase"/>
</dbReference>
<feature type="domain" description="UvrD-like helicase ATP-binding" evidence="14">
    <location>
        <begin position="6"/>
        <end position="291"/>
    </location>
</feature>
<dbReference type="PANTHER" id="PTHR11070">
    <property type="entry name" value="UVRD / RECB / PCRA DNA HELICASE FAMILY MEMBER"/>
    <property type="match status" value="1"/>
</dbReference>
<dbReference type="OMA" id="HCANILI"/>
<comment type="catalytic activity">
    <reaction evidence="12">
        <text>ATP + H2O = ADP + phosphate + H(+)</text>
        <dbReference type="Rhea" id="RHEA:13065"/>
        <dbReference type="ChEBI" id="CHEBI:15377"/>
        <dbReference type="ChEBI" id="CHEBI:15378"/>
        <dbReference type="ChEBI" id="CHEBI:30616"/>
        <dbReference type="ChEBI" id="CHEBI:43474"/>
        <dbReference type="ChEBI" id="CHEBI:456216"/>
        <dbReference type="EC" id="5.6.2.4"/>
    </reaction>
</comment>
<dbReference type="EMBL" id="GL377306">
    <property type="protein sequence ID" value="EFI97230.1"/>
    <property type="molecule type" value="Genomic_DNA"/>
</dbReference>
<evidence type="ECO:0000256" key="9">
    <source>
        <dbReference type="ARBA" id="ARBA00023235"/>
    </source>
</evidence>
<dbReference type="Gene3D" id="1.10.486.10">
    <property type="entry name" value="PCRA, domain 4"/>
    <property type="match status" value="1"/>
</dbReference>
<dbReference type="Proteomes" id="UP000007431">
    <property type="component" value="Unassembled WGS sequence"/>
</dbReference>
<evidence type="ECO:0000256" key="10">
    <source>
        <dbReference type="ARBA" id="ARBA00034617"/>
    </source>
</evidence>
<gene>
    <name evidence="16" type="ORF">SCHCODRAFT_55730</name>
</gene>
<dbReference type="VEuPathDB" id="FungiDB:SCHCODRAFT_02501652"/>
<keyword evidence="7" id="KW-0238">DNA-binding</keyword>
<dbReference type="GO" id="GO:0000725">
    <property type="term" value="P:recombinational repair"/>
    <property type="evidence" value="ECO:0007669"/>
    <property type="project" value="TreeGrafter"/>
</dbReference>
<comment type="similarity">
    <text evidence="1">Belongs to the helicase family. UvrD subfamily.</text>
</comment>
<dbReference type="PANTHER" id="PTHR11070:SF2">
    <property type="entry name" value="ATP-DEPENDENT DNA HELICASE SRS2"/>
    <property type="match status" value="1"/>
</dbReference>
<dbReference type="FunCoup" id="D8Q4G2">
    <property type="interactions" value="275"/>
</dbReference>
<dbReference type="eggNOG" id="KOG2108">
    <property type="taxonomic scope" value="Eukaryota"/>
</dbReference>
<accession>D8Q4G2</accession>
<dbReference type="GO" id="GO:0043138">
    <property type="term" value="F:3'-5' DNA helicase activity"/>
    <property type="evidence" value="ECO:0007669"/>
    <property type="project" value="UniProtKB-EC"/>
</dbReference>
<dbReference type="PROSITE" id="PS51217">
    <property type="entry name" value="UVRD_HELICASE_CTER"/>
    <property type="match status" value="1"/>
</dbReference>
<dbReference type="AlphaFoldDB" id="D8Q4G2"/>
<dbReference type="GO" id="GO:0016787">
    <property type="term" value="F:hydrolase activity"/>
    <property type="evidence" value="ECO:0007669"/>
    <property type="project" value="UniProtKB-UniRule"/>
</dbReference>
<keyword evidence="4 13" id="KW-0378">Hydrolase</keyword>
<keyword evidence="2 13" id="KW-0547">Nucleotide-binding</keyword>
<dbReference type="GeneID" id="9589619"/>
<organism evidence="17">
    <name type="scientific">Schizophyllum commune (strain H4-8 / FGSC 9210)</name>
    <name type="common">Split gill fungus</name>
    <dbReference type="NCBI Taxonomy" id="578458"/>
    <lineage>
        <taxon>Eukaryota</taxon>
        <taxon>Fungi</taxon>
        <taxon>Dikarya</taxon>
        <taxon>Basidiomycota</taxon>
        <taxon>Agaricomycotina</taxon>
        <taxon>Agaricomycetes</taxon>
        <taxon>Agaricomycetidae</taxon>
        <taxon>Agaricales</taxon>
        <taxon>Schizophyllaceae</taxon>
        <taxon>Schizophyllum</taxon>
    </lineage>
</organism>
<keyword evidence="9" id="KW-0413">Isomerase</keyword>
<evidence type="ECO:0000256" key="8">
    <source>
        <dbReference type="ARBA" id="ARBA00023204"/>
    </source>
</evidence>
<evidence type="ECO:0000256" key="13">
    <source>
        <dbReference type="PROSITE-ProRule" id="PRU00560"/>
    </source>
</evidence>
<evidence type="ECO:0000256" key="5">
    <source>
        <dbReference type="ARBA" id="ARBA00022806"/>
    </source>
</evidence>
<dbReference type="GO" id="GO:0003677">
    <property type="term" value="F:DNA binding"/>
    <property type="evidence" value="ECO:0007669"/>
    <property type="project" value="UniProtKB-KW"/>
</dbReference>
<feature type="domain" description="UvrD-like helicase C-terminal" evidence="15">
    <location>
        <begin position="292"/>
        <end position="578"/>
    </location>
</feature>
<evidence type="ECO:0000256" key="1">
    <source>
        <dbReference type="ARBA" id="ARBA00009922"/>
    </source>
</evidence>
<dbReference type="InterPro" id="IPR014017">
    <property type="entry name" value="DNA_helicase_UvrD-like_C"/>
</dbReference>
<name>D8Q4G2_SCHCM</name>
<dbReference type="Pfam" id="PF13361">
    <property type="entry name" value="UvrD_C"/>
    <property type="match status" value="1"/>
</dbReference>
<dbReference type="InterPro" id="IPR013986">
    <property type="entry name" value="DExx_box_DNA_helicase_dom_sf"/>
</dbReference>
<evidence type="ECO:0000313" key="16">
    <source>
        <dbReference type="EMBL" id="EFI97230.1"/>
    </source>
</evidence>
<dbReference type="STRING" id="578458.D8Q4G2"/>
<dbReference type="GO" id="GO:0005634">
    <property type="term" value="C:nucleus"/>
    <property type="evidence" value="ECO:0007669"/>
    <property type="project" value="TreeGrafter"/>
</dbReference>
<keyword evidence="5 13" id="KW-0347">Helicase</keyword>
<dbReference type="Gene3D" id="1.10.10.160">
    <property type="match status" value="1"/>
</dbReference>
<dbReference type="InterPro" id="IPR014016">
    <property type="entry name" value="UvrD-like_ATP-bd"/>
</dbReference>
<evidence type="ECO:0000259" key="15">
    <source>
        <dbReference type="PROSITE" id="PS51217"/>
    </source>
</evidence>
<sequence length="697" mass="78631">MEFLQALNEAQSKAVHHDPAIPLQILAGPGSGKTKVLTSRIAYLILHHKIPPYAICAVTFTNKAANEMRERLTKLLGPEQTSQIRMGTFHALCAQFLRRYGSKIGVDSNFTICDIDEAKKIISNHLSRYKADLKDNTLKDATVLASISNAKAKGLTSDDLFRRQQNTSSEDPASEIERVVTQVYSDYEASLRQHNSMDFDDLLVFGVKLFREHRETVQWCKHILVDEFQDTNTTQYELMRAIAVNRCVTIVGDPDQSIYGWRAAEVGNLAKMRKDFVLTEQILLEQNYRSTGHILSSSLAIVNEDKDRIQKSLRSSHPNGKVPVLRAFSSEQAEAAFIATEIKRVVANMGGVVRWCDFVILLRFNALSRPIEAALQKEGIPSRVLAGHKFFERLEIKDLLAYLQLIDNPHFFPAFARAVNVPSRGIGDKTLGEIAARAEKSKLSALELVEKICDGRTPDIKPAIKMKLKRFVGHMRELREDATNGALPADLIRKLVDLTQYEEHLKRTQQDADTRWENVKELINFATEEDVVVVDEGDADTTPLRKFLQASMLSSEGDKEQVDDKNKVTISTCHAAKGLEWPVVMVPSVEQGIFPFYRTEDHAEERRLLYVACTRAQGLLYLTHAAKRKVNGEQKTKEVSPFLAAVTKKNKVGSLRRDTIFTIKAPEFNAEDRRVLAKVLDRRPPDEAEVERRVAEL</sequence>
<evidence type="ECO:0000256" key="2">
    <source>
        <dbReference type="ARBA" id="ARBA00022741"/>
    </source>
</evidence>
<dbReference type="Pfam" id="PF00580">
    <property type="entry name" value="UvrD-helicase"/>
    <property type="match status" value="1"/>
</dbReference>
<keyword evidence="6 13" id="KW-0067">ATP-binding</keyword>
<evidence type="ECO:0000256" key="3">
    <source>
        <dbReference type="ARBA" id="ARBA00022763"/>
    </source>
</evidence>